<dbReference type="Proteomes" id="UP000542813">
    <property type="component" value="Unassembled WGS sequence"/>
</dbReference>
<dbReference type="RefSeq" id="WP_184822921.1">
    <property type="nucleotide sequence ID" value="NZ_JACHMM010000001.1"/>
</dbReference>
<evidence type="ECO:0000256" key="1">
    <source>
        <dbReference type="SAM" id="MobiDB-lite"/>
    </source>
</evidence>
<keyword evidence="2" id="KW-0472">Membrane</keyword>
<organism evidence="3 4">
    <name type="scientific">Jiangella mangrovi</name>
    <dbReference type="NCBI Taxonomy" id="1524084"/>
    <lineage>
        <taxon>Bacteria</taxon>
        <taxon>Bacillati</taxon>
        <taxon>Actinomycetota</taxon>
        <taxon>Actinomycetes</taxon>
        <taxon>Jiangellales</taxon>
        <taxon>Jiangellaceae</taxon>
        <taxon>Jiangella</taxon>
    </lineage>
</organism>
<feature type="region of interest" description="Disordered" evidence="1">
    <location>
        <begin position="73"/>
        <end position="146"/>
    </location>
</feature>
<dbReference type="EMBL" id="JACHMM010000001">
    <property type="protein sequence ID" value="MBB5788318.1"/>
    <property type="molecule type" value="Genomic_DNA"/>
</dbReference>
<evidence type="ECO:0000313" key="3">
    <source>
        <dbReference type="EMBL" id="MBB5788318.1"/>
    </source>
</evidence>
<keyword evidence="2" id="KW-1133">Transmembrane helix</keyword>
<feature type="compositionally biased region" description="Low complexity" evidence="1">
    <location>
        <begin position="94"/>
        <end position="111"/>
    </location>
</feature>
<protein>
    <submittedName>
        <fullName evidence="3">Uncharacterized protein</fullName>
    </submittedName>
</protein>
<accession>A0A7W9GR62</accession>
<keyword evidence="2" id="KW-0812">Transmembrane</keyword>
<reference evidence="3 4" key="1">
    <citation type="submission" date="2020-08" db="EMBL/GenBank/DDBJ databases">
        <title>Sequencing the genomes of 1000 actinobacteria strains.</title>
        <authorList>
            <person name="Klenk H.-P."/>
        </authorList>
    </citation>
    <scope>NUCLEOTIDE SEQUENCE [LARGE SCALE GENOMIC DNA]</scope>
    <source>
        <strain evidence="3 4">DSM 102122</strain>
    </source>
</reference>
<feature type="compositionally biased region" description="Gly residues" evidence="1">
    <location>
        <begin position="112"/>
        <end position="123"/>
    </location>
</feature>
<feature type="compositionally biased region" description="Low complexity" evidence="1">
    <location>
        <begin position="124"/>
        <end position="138"/>
    </location>
</feature>
<keyword evidence="4" id="KW-1185">Reference proteome</keyword>
<gene>
    <name evidence="3" type="ORF">HD601_002893</name>
</gene>
<name>A0A7W9GR62_9ACTN</name>
<evidence type="ECO:0000313" key="4">
    <source>
        <dbReference type="Proteomes" id="UP000542813"/>
    </source>
</evidence>
<feature type="transmembrane region" description="Helical" evidence="2">
    <location>
        <begin position="41"/>
        <end position="62"/>
    </location>
</feature>
<evidence type="ECO:0000256" key="2">
    <source>
        <dbReference type="SAM" id="Phobius"/>
    </source>
</evidence>
<comment type="caution">
    <text evidence="3">The sequence shown here is derived from an EMBL/GenBank/DDBJ whole genome shotgun (WGS) entry which is preliminary data.</text>
</comment>
<sequence>MNDFDDELRRILGDERLGLTPQADAVGRIVKGAHRRRTVRVVASAAGSVGLVAAVAIGSMAVSGQFTAAPDYDPQPAVSPTVLPGPELTPDPATPTTTPDPTADPTGDPTGDSGGDPAGGSSGTGDPAGDTPPGGLDPVDVSTLPLLDPAAPFDGVQVRMPLAQLQQVPGVEITRLRAQTDSPELCYGEFRTADAHGYISLRGAIGSPPDDLMGAYEVATLVADVPVRTPEGIGVGSSAADVRAAYPETYAEDNGDLGSVIHGLAGVMSSWEFQVVDGLVTRIAHDGRHNCGVDPPPVEGPTPDPDVPVITADGYGPIRIGMSVTELEDVDGVTMDTSDQSATCHGSFTYGDVHGSVSVRRDPDTGEIFDDTLQVTTITSDRPLQTPEGVRQGTPLDQVRLVHPNLEVSAEQARAAAGSRTYWVFRTAGGDVVVQVMLDGGWGC</sequence>
<dbReference type="AlphaFoldDB" id="A0A7W9GR62"/>
<proteinExistence type="predicted"/>